<feature type="compositionally biased region" description="Basic and acidic residues" evidence="2">
    <location>
        <begin position="881"/>
        <end position="894"/>
    </location>
</feature>
<dbReference type="SMART" id="SM00320">
    <property type="entry name" value="WD40"/>
    <property type="match status" value="7"/>
</dbReference>
<dbReference type="PANTHER" id="PTHR44163:SF1">
    <property type="entry name" value="U3 SMALL NUCLEOLAR RNA-ASSOCIATED PROTEIN 4 HOMOLOG"/>
    <property type="match status" value="1"/>
</dbReference>
<dbReference type="InterPro" id="IPR015943">
    <property type="entry name" value="WD40/YVTN_repeat-like_dom_sf"/>
</dbReference>
<dbReference type="InterPro" id="IPR001680">
    <property type="entry name" value="WD40_rpt"/>
</dbReference>
<evidence type="ECO:0000256" key="1">
    <source>
        <dbReference type="PROSITE-ProRule" id="PRU00221"/>
    </source>
</evidence>
<dbReference type="GO" id="GO:0003723">
    <property type="term" value="F:RNA binding"/>
    <property type="evidence" value="ECO:0007669"/>
    <property type="project" value="TreeGrafter"/>
</dbReference>
<dbReference type="Gene3D" id="2.130.10.10">
    <property type="entry name" value="YVTN repeat-like/Quinoprotein amine dehydrogenase"/>
    <property type="match status" value="2"/>
</dbReference>
<dbReference type="EMBL" id="AZHD01000025">
    <property type="protein sequence ID" value="OAA54170.1"/>
    <property type="molecule type" value="Genomic_DNA"/>
</dbReference>
<keyword evidence="4" id="KW-1185">Reference proteome</keyword>
<evidence type="ECO:0000313" key="4">
    <source>
        <dbReference type="Proteomes" id="UP000076874"/>
    </source>
</evidence>
<feature type="compositionally biased region" description="Low complexity" evidence="2">
    <location>
        <begin position="952"/>
        <end position="964"/>
    </location>
</feature>
<feature type="region of interest" description="Disordered" evidence="2">
    <location>
        <begin position="696"/>
        <end position="715"/>
    </location>
</feature>
<dbReference type="PANTHER" id="PTHR44163">
    <property type="entry name" value="U3 SMALL NUCLEOLAR RNA-ASSOCIATED PROTEIN 4 HOMOLOG"/>
    <property type="match status" value="1"/>
</dbReference>
<dbReference type="InterPro" id="IPR036322">
    <property type="entry name" value="WD40_repeat_dom_sf"/>
</dbReference>
<dbReference type="STRING" id="1081102.A0A162MCD1"/>
<dbReference type="Proteomes" id="UP000076874">
    <property type="component" value="Unassembled WGS sequence"/>
</dbReference>
<dbReference type="SUPFAM" id="SSF50978">
    <property type="entry name" value="WD40 repeat-like"/>
    <property type="match status" value="1"/>
</dbReference>
<dbReference type="InterPro" id="IPR046351">
    <property type="entry name" value="UTP4"/>
</dbReference>
<keyword evidence="3" id="KW-0687">Ribonucleoprotein</keyword>
<dbReference type="GO" id="GO:0030686">
    <property type="term" value="C:90S preribosome"/>
    <property type="evidence" value="ECO:0007669"/>
    <property type="project" value="InterPro"/>
</dbReference>
<dbReference type="Pfam" id="PF00400">
    <property type="entry name" value="WD40"/>
    <property type="match status" value="1"/>
</dbReference>
<feature type="compositionally biased region" description="Acidic residues" evidence="2">
    <location>
        <begin position="626"/>
        <end position="648"/>
    </location>
</feature>
<protein>
    <submittedName>
        <fullName evidence="3">Small nucleolar ribonucleoprotein complex</fullName>
    </submittedName>
</protein>
<dbReference type="AlphaFoldDB" id="A0A162MCD1"/>
<dbReference type="OrthoDB" id="8883818at2759"/>
<proteinExistence type="predicted"/>
<evidence type="ECO:0000313" key="3">
    <source>
        <dbReference type="EMBL" id="OAA54170.1"/>
    </source>
</evidence>
<dbReference type="GO" id="GO:0032040">
    <property type="term" value="C:small-subunit processome"/>
    <property type="evidence" value="ECO:0007669"/>
    <property type="project" value="TreeGrafter"/>
</dbReference>
<gene>
    <name evidence="3" type="ORF">SPI_09104</name>
</gene>
<evidence type="ECO:0000256" key="2">
    <source>
        <dbReference type="SAM" id="MobiDB-lite"/>
    </source>
</evidence>
<name>A0A162MCD1_9HYPO</name>
<organism evidence="3 4">
    <name type="scientific">Niveomyces insectorum RCEF 264</name>
    <dbReference type="NCBI Taxonomy" id="1081102"/>
    <lineage>
        <taxon>Eukaryota</taxon>
        <taxon>Fungi</taxon>
        <taxon>Dikarya</taxon>
        <taxon>Ascomycota</taxon>
        <taxon>Pezizomycotina</taxon>
        <taxon>Sordariomycetes</taxon>
        <taxon>Hypocreomycetidae</taxon>
        <taxon>Hypocreales</taxon>
        <taxon>Cordycipitaceae</taxon>
        <taxon>Niveomyces</taxon>
    </lineage>
</organism>
<dbReference type="SUPFAM" id="SSF63829">
    <property type="entry name" value="Calcium-dependent phosphotriesterase"/>
    <property type="match status" value="1"/>
</dbReference>
<dbReference type="GO" id="GO:0034455">
    <property type="term" value="C:t-UTP complex"/>
    <property type="evidence" value="ECO:0007669"/>
    <property type="project" value="TreeGrafter"/>
</dbReference>
<dbReference type="PROSITE" id="PS50082">
    <property type="entry name" value="WD_REPEATS_2"/>
    <property type="match status" value="1"/>
</dbReference>
<accession>A0A162MCD1</accession>
<comment type="caution">
    <text evidence="3">The sequence shown here is derived from an EMBL/GenBank/DDBJ whole genome shotgun (WGS) entry which is preliminary data.</text>
</comment>
<feature type="region of interest" description="Disordered" evidence="2">
    <location>
        <begin position="833"/>
        <end position="967"/>
    </location>
</feature>
<feature type="compositionally biased region" description="Low complexity" evidence="2">
    <location>
        <begin position="917"/>
        <end position="931"/>
    </location>
</feature>
<feature type="region of interest" description="Disordered" evidence="2">
    <location>
        <begin position="616"/>
        <end position="668"/>
    </location>
</feature>
<feature type="repeat" description="WD" evidence="1">
    <location>
        <begin position="281"/>
        <end position="322"/>
    </location>
</feature>
<sequence>MDIHRCRFVPYPASAINAVAFSHPHLSTGSRHSKTVPTRLAIGRANGDIEIWNPMQGVWLQEMTIPGGQDRSVEGLAWLVGDDEEIETSGGGGKIVSHGRLRLFSIGYTNTITEWDLEQACAKRHASGQHGAIWCLAAQPKLSSTELAAATSTSSSSSLSSQRLVGGTMDGCLVLYATDDDDLRFQRLCRTHKKNVKMTCIAFQTRQLAVVGCSDSTIRIVDVRNGAILHAMTLGRDLAGGARDVIVWSVRCLPGGDIVSGDSTGQVCIWDGRTYTQAQRIQGHTQDVLSLAVSADGGAIVSGGMDRRVVLYHTLTGGRAARWAKVWHRRYHHHDVKAMATFEAKGISVVVAGGPDATPVVLPLQKSGMEHHRTLSHLPQTVPVASAPQARRVICWWERQVHIWALDAPVDQLLRGVDADGPDAAADTEADFERNRRLVGRILIKGEANITAAAISPDGALVVVATHDDVKAFHLQKAAAARTGAAAGNGALRISKVAVPAAAATKGATDVAISPDGRWVCLVRGVENYVTMLECMRHGSDANGTSGTPTTPSFRPKPLRLTRLKRAIPRYELFSGLGRYDRRVTQVAFSPDSKMLAAGDLAGYIDTWVLRATEDKSGETAGEKEGEGDEDDVESASSSDEDSDAEEEPSGRNGAEGANDTSDGSWWVRNPRAKQLPKLSAAPVVLSFTPDVPGAPAVAGPSPPSPPPAAAANGVATKKANGTTAASTAVVVADDYVLLAITATSRLFAFHPLRARLVAWQRRLSPAHLPAAYRDIRDLAKGVIWQGPRAWLYGTSFLFMLDTSVEGGSSSGSGVGAGADIDAASLSTSAVAPWENRRAASPVKRKRKRGADTGAGSTMEVGRLAPQRIQIAADQDGWVDVDMRDADSRKQHHEDDDDNDDGGHSSSDDDSSDDDNSSSNNADAGASDADNQGAVARQKKTRNGHKKDNTRLQQLQQQLDQPQPTRSWHTFKYRPILGVVPLQTTTPAAYDSTAASYPPLEVALVERPNWDIDLPVRYDEQ</sequence>
<dbReference type="GO" id="GO:0000462">
    <property type="term" value="P:maturation of SSU-rRNA from tricistronic rRNA transcript (SSU-rRNA, 5.8S rRNA, LSU-rRNA)"/>
    <property type="evidence" value="ECO:0007669"/>
    <property type="project" value="InterPro"/>
</dbReference>
<feature type="compositionally biased region" description="Basic and acidic residues" evidence="2">
    <location>
        <begin position="616"/>
        <end position="625"/>
    </location>
</feature>
<reference evidence="3 4" key="1">
    <citation type="journal article" date="2016" name="Genome Biol. Evol.">
        <title>Divergent and convergent evolution of fungal pathogenicity.</title>
        <authorList>
            <person name="Shang Y."/>
            <person name="Xiao G."/>
            <person name="Zheng P."/>
            <person name="Cen K."/>
            <person name="Zhan S."/>
            <person name="Wang C."/>
        </authorList>
    </citation>
    <scope>NUCLEOTIDE SEQUENCE [LARGE SCALE GENOMIC DNA]</scope>
    <source>
        <strain evidence="3 4">RCEF 264</strain>
    </source>
</reference>
<dbReference type="PROSITE" id="PS50294">
    <property type="entry name" value="WD_REPEATS_REGION"/>
    <property type="match status" value="1"/>
</dbReference>
<keyword evidence="1" id="KW-0853">WD repeat</keyword>